<reference evidence="5" key="1">
    <citation type="submission" date="2023-07" db="EMBL/GenBank/DDBJ databases">
        <title>Gilvimarinus algae sp. nov., isolated from the surface of Kelp.</title>
        <authorList>
            <person name="Sun Y.Y."/>
            <person name="Gong Y."/>
            <person name="Du Z.J."/>
        </authorList>
    </citation>
    <scope>NUCLEOTIDE SEQUENCE</scope>
    <source>
        <strain evidence="5">SDUM040014</strain>
    </source>
</reference>
<dbReference type="InterPro" id="IPR003439">
    <property type="entry name" value="ABC_transporter-like_ATP-bd"/>
</dbReference>
<dbReference type="PROSITE" id="PS50893">
    <property type="entry name" value="ABC_TRANSPORTER_2"/>
    <property type="match status" value="1"/>
</dbReference>
<dbReference type="InterPro" id="IPR003593">
    <property type="entry name" value="AAA+_ATPase"/>
</dbReference>
<comment type="caution">
    <text evidence="5">The sequence shown here is derived from an EMBL/GenBank/DDBJ whole genome shotgun (WGS) entry which is preliminary data.</text>
</comment>
<evidence type="ECO:0000256" key="1">
    <source>
        <dbReference type="ARBA" id="ARBA00022448"/>
    </source>
</evidence>
<evidence type="ECO:0000313" key="5">
    <source>
        <dbReference type="EMBL" id="MDO3383809.1"/>
    </source>
</evidence>
<dbReference type="SUPFAM" id="SSF52540">
    <property type="entry name" value="P-loop containing nucleoside triphosphate hydrolases"/>
    <property type="match status" value="1"/>
</dbReference>
<evidence type="ECO:0000256" key="3">
    <source>
        <dbReference type="ARBA" id="ARBA00022840"/>
    </source>
</evidence>
<evidence type="ECO:0000256" key="2">
    <source>
        <dbReference type="ARBA" id="ARBA00022741"/>
    </source>
</evidence>
<dbReference type="PANTHER" id="PTHR42939">
    <property type="entry name" value="ABC TRANSPORTER ATP-BINDING PROTEIN ALBC-RELATED"/>
    <property type="match status" value="1"/>
</dbReference>
<keyword evidence="2" id="KW-0547">Nucleotide-binding</keyword>
<dbReference type="SMART" id="SM00382">
    <property type="entry name" value="AAA"/>
    <property type="match status" value="1"/>
</dbReference>
<proteinExistence type="predicted"/>
<dbReference type="InterPro" id="IPR027417">
    <property type="entry name" value="P-loop_NTPase"/>
</dbReference>
<sequence>MTAQQPSLMCPVEVSNLQRQLDGQTVLNNISLNVRGGDVVGLLGKNGSGKTTLLETMLGFGFPAFGESLLWGERATELSGATKQRVGYVPQRDELPGELTPQQLFNLYRQLRPRWNQALVERLMPEWELSQTKRIRRMSEGQKQKLAIVLAVAHNPDLLVLDEPVASLDPIARRQFFQQLMDYACRDNCAIIFSSHIVSDMERIVNRVWCLENGQLTCDSELDQLYESVVRIDYSGQIPQSQLAELTGLLHSETNRAGGQLVLAEWTPQRAKELEVLGLVDIRVSALGLEDIFLYWHGGAHGR</sequence>
<dbReference type="RefSeq" id="WP_302714847.1">
    <property type="nucleotide sequence ID" value="NZ_JAULRT010000062.1"/>
</dbReference>
<keyword evidence="3 5" id="KW-0067">ATP-binding</keyword>
<protein>
    <submittedName>
        <fullName evidence="5">ABC transporter ATP-binding protein</fullName>
    </submittedName>
</protein>
<dbReference type="GO" id="GO:0005524">
    <property type="term" value="F:ATP binding"/>
    <property type="evidence" value="ECO:0007669"/>
    <property type="project" value="UniProtKB-KW"/>
</dbReference>
<dbReference type="Pfam" id="PF00005">
    <property type="entry name" value="ABC_tran"/>
    <property type="match status" value="1"/>
</dbReference>
<name>A0ABT8TI86_9GAMM</name>
<keyword evidence="1" id="KW-0813">Transport</keyword>
<gene>
    <name evidence="5" type="ORF">QWI16_16620</name>
</gene>
<dbReference type="PANTHER" id="PTHR42939:SF1">
    <property type="entry name" value="ABC TRANSPORTER ATP-BINDING PROTEIN ALBC-RELATED"/>
    <property type="match status" value="1"/>
</dbReference>
<feature type="domain" description="ABC transporter" evidence="4">
    <location>
        <begin position="12"/>
        <end position="238"/>
    </location>
</feature>
<dbReference type="Gene3D" id="3.40.50.300">
    <property type="entry name" value="P-loop containing nucleotide triphosphate hydrolases"/>
    <property type="match status" value="1"/>
</dbReference>
<dbReference type="InterPro" id="IPR051782">
    <property type="entry name" value="ABC_Transporter_VariousFunc"/>
</dbReference>
<evidence type="ECO:0000313" key="6">
    <source>
        <dbReference type="Proteomes" id="UP001168380"/>
    </source>
</evidence>
<accession>A0ABT8TI86</accession>
<dbReference type="EMBL" id="JAULRT010000062">
    <property type="protein sequence ID" value="MDO3383809.1"/>
    <property type="molecule type" value="Genomic_DNA"/>
</dbReference>
<evidence type="ECO:0000259" key="4">
    <source>
        <dbReference type="PROSITE" id="PS50893"/>
    </source>
</evidence>
<dbReference type="CDD" id="cd03230">
    <property type="entry name" value="ABC_DR_subfamily_A"/>
    <property type="match status" value="1"/>
</dbReference>
<keyword evidence="6" id="KW-1185">Reference proteome</keyword>
<dbReference type="Proteomes" id="UP001168380">
    <property type="component" value="Unassembled WGS sequence"/>
</dbReference>
<organism evidence="5 6">
    <name type="scientific">Gilvimarinus algae</name>
    <dbReference type="NCBI Taxonomy" id="3058037"/>
    <lineage>
        <taxon>Bacteria</taxon>
        <taxon>Pseudomonadati</taxon>
        <taxon>Pseudomonadota</taxon>
        <taxon>Gammaproteobacteria</taxon>
        <taxon>Cellvibrionales</taxon>
        <taxon>Cellvibrionaceae</taxon>
        <taxon>Gilvimarinus</taxon>
    </lineage>
</organism>